<dbReference type="PATRIC" id="fig|28229.4.peg.1478"/>
<dbReference type="PANTHER" id="PTHR39594">
    <property type="entry name" value="PROTEIN YCHQ"/>
    <property type="match status" value="1"/>
</dbReference>
<keyword evidence="1" id="KW-0812">Transmembrane</keyword>
<gene>
    <name evidence="2" type="ORF">ND2E_2449</name>
</gene>
<dbReference type="GO" id="GO:0005886">
    <property type="term" value="C:plasma membrane"/>
    <property type="evidence" value="ECO:0007669"/>
    <property type="project" value="TreeGrafter"/>
</dbReference>
<dbReference type="PIRSF" id="PIRSF005610">
    <property type="entry name" value="SirB"/>
    <property type="match status" value="1"/>
</dbReference>
<dbReference type="AlphaFoldDB" id="A0A099KTI2"/>
<accession>A0A099KTI2</accession>
<feature type="transmembrane region" description="Helical" evidence="1">
    <location>
        <begin position="6"/>
        <end position="25"/>
    </location>
</feature>
<evidence type="ECO:0000313" key="2">
    <source>
        <dbReference type="EMBL" id="KGJ92983.1"/>
    </source>
</evidence>
<evidence type="ECO:0000256" key="1">
    <source>
        <dbReference type="SAM" id="Phobius"/>
    </source>
</evidence>
<evidence type="ECO:0000313" key="3">
    <source>
        <dbReference type="Proteomes" id="UP000029843"/>
    </source>
</evidence>
<sequence length="121" mass="14017" precursor="true">MKHLHITLAVLSISLFTYRFILTLMASKNLDRKWLKVSPHVIDTFLLIIGITLAVKLHLNPMEQMWLAEKIIALFAYIFTGYYTLKLARNKPMQILGYLGAMGWVMLIVRLAMTREALFFS</sequence>
<dbReference type="OrthoDB" id="5588650at2"/>
<dbReference type="Pfam" id="PF04247">
    <property type="entry name" value="SirB"/>
    <property type="match status" value="1"/>
</dbReference>
<feature type="transmembrane region" description="Helical" evidence="1">
    <location>
        <begin position="65"/>
        <end position="83"/>
    </location>
</feature>
<comment type="caution">
    <text evidence="2">The sequence shown here is derived from an EMBL/GenBank/DDBJ whole genome shotgun (WGS) entry which is preliminary data.</text>
</comment>
<feature type="transmembrane region" description="Helical" evidence="1">
    <location>
        <begin position="37"/>
        <end position="59"/>
    </location>
</feature>
<dbReference type="EMBL" id="JQED01000015">
    <property type="protein sequence ID" value="KGJ92983.1"/>
    <property type="molecule type" value="Genomic_DNA"/>
</dbReference>
<organism evidence="2 3">
    <name type="scientific">Colwellia psychrerythraea</name>
    <name type="common">Vibrio psychroerythus</name>
    <dbReference type="NCBI Taxonomy" id="28229"/>
    <lineage>
        <taxon>Bacteria</taxon>
        <taxon>Pseudomonadati</taxon>
        <taxon>Pseudomonadota</taxon>
        <taxon>Gammaproteobacteria</taxon>
        <taxon>Alteromonadales</taxon>
        <taxon>Colwelliaceae</taxon>
        <taxon>Colwellia</taxon>
    </lineage>
</organism>
<name>A0A099KTI2_COLPS</name>
<protein>
    <submittedName>
        <fullName evidence="2">Invasion up-regulator protein SirB</fullName>
    </submittedName>
</protein>
<dbReference type="Proteomes" id="UP000029843">
    <property type="component" value="Unassembled WGS sequence"/>
</dbReference>
<proteinExistence type="predicted"/>
<reference evidence="2 3" key="1">
    <citation type="submission" date="2014-08" db="EMBL/GenBank/DDBJ databases">
        <title>Genomic and Phenotypic Diversity of Colwellia psychrerythraea strains from Disparate Marine Basins.</title>
        <authorList>
            <person name="Techtmann S.M."/>
            <person name="Stelling S.C."/>
            <person name="Utturkar S.M."/>
            <person name="Alshibli N."/>
            <person name="Harris A."/>
            <person name="Brown S.D."/>
            <person name="Hazen T.C."/>
        </authorList>
    </citation>
    <scope>NUCLEOTIDE SEQUENCE [LARGE SCALE GENOMIC DNA]</scope>
    <source>
        <strain evidence="2 3">ND2E</strain>
    </source>
</reference>
<dbReference type="PANTHER" id="PTHR39594:SF1">
    <property type="entry name" value="PROTEIN YCHQ"/>
    <property type="match status" value="1"/>
</dbReference>
<keyword evidence="1" id="KW-1133">Transmembrane helix</keyword>
<dbReference type="InterPro" id="IPR007360">
    <property type="entry name" value="SirB"/>
</dbReference>
<keyword evidence="1" id="KW-0472">Membrane</keyword>
<feature type="transmembrane region" description="Helical" evidence="1">
    <location>
        <begin position="95"/>
        <end position="113"/>
    </location>
</feature>
<dbReference type="RefSeq" id="WP_052056368.1">
    <property type="nucleotide sequence ID" value="NZ_JQED01000015.1"/>
</dbReference>